<keyword evidence="2" id="KW-1185">Reference proteome</keyword>
<dbReference type="Proteomes" id="UP000585474">
    <property type="component" value="Unassembled WGS sequence"/>
</dbReference>
<gene>
    <name evidence="1" type="ORF">Acr_02g0011200</name>
</gene>
<comment type="caution">
    <text evidence="1">The sequence shown here is derived from an EMBL/GenBank/DDBJ whole genome shotgun (WGS) entry which is preliminary data.</text>
</comment>
<protein>
    <submittedName>
        <fullName evidence="1">General regulatory factor 5</fullName>
    </submittedName>
</protein>
<organism evidence="1 2">
    <name type="scientific">Actinidia rufa</name>
    <dbReference type="NCBI Taxonomy" id="165716"/>
    <lineage>
        <taxon>Eukaryota</taxon>
        <taxon>Viridiplantae</taxon>
        <taxon>Streptophyta</taxon>
        <taxon>Embryophyta</taxon>
        <taxon>Tracheophyta</taxon>
        <taxon>Spermatophyta</taxon>
        <taxon>Magnoliopsida</taxon>
        <taxon>eudicotyledons</taxon>
        <taxon>Gunneridae</taxon>
        <taxon>Pentapetalae</taxon>
        <taxon>asterids</taxon>
        <taxon>Ericales</taxon>
        <taxon>Actinidiaceae</taxon>
        <taxon>Actinidia</taxon>
    </lineage>
</organism>
<sequence length="47" mass="5204">MIGLGGLLGIISSIEQKERVVEMRSRRDYQGVQGEIEPELSKICDGI</sequence>
<reference evidence="1 2" key="1">
    <citation type="submission" date="2019-07" db="EMBL/GenBank/DDBJ databases">
        <title>De Novo Assembly of kiwifruit Actinidia rufa.</title>
        <authorList>
            <person name="Sugita-Konishi S."/>
            <person name="Sato K."/>
            <person name="Mori E."/>
            <person name="Abe Y."/>
            <person name="Kisaki G."/>
            <person name="Hamano K."/>
            <person name="Suezawa K."/>
            <person name="Otani M."/>
            <person name="Fukuda T."/>
            <person name="Manabe T."/>
            <person name="Gomi K."/>
            <person name="Tabuchi M."/>
            <person name="Akimitsu K."/>
            <person name="Kataoka I."/>
        </authorList>
    </citation>
    <scope>NUCLEOTIDE SEQUENCE [LARGE SCALE GENOMIC DNA]</scope>
    <source>
        <strain evidence="2">cv. Fuchu</strain>
    </source>
</reference>
<dbReference type="AlphaFoldDB" id="A0A7J0E902"/>
<name>A0A7J0E902_9ERIC</name>
<accession>A0A7J0E902</accession>
<evidence type="ECO:0000313" key="1">
    <source>
        <dbReference type="EMBL" id="GFY82880.1"/>
    </source>
</evidence>
<proteinExistence type="predicted"/>
<dbReference type="EMBL" id="BJWL01000002">
    <property type="protein sequence ID" value="GFY82880.1"/>
    <property type="molecule type" value="Genomic_DNA"/>
</dbReference>
<evidence type="ECO:0000313" key="2">
    <source>
        <dbReference type="Proteomes" id="UP000585474"/>
    </source>
</evidence>